<protein>
    <recommendedName>
        <fullName evidence="3 10">Cell division protein FtsX</fullName>
    </recommendedName>
</protein>
<dbReference type="Proteomes" id="UP000177996">
    <property type="component" value="Unassembled WGS sequence"/>
</dbReference>
<evidence type="ECO:0000256" key="7">
    <source>
        <dbReference type="ARBA" id="ARBA00022989"/>
    </source>
</evidence>
<name>A0A1G2D7K5_9BACT</name>
<reference evidence="14 15" key="1">
    <citation type="journal article" date="2016" name="Nat. Commun.">
        <title>Thousands of microbial genomes shed light on interconnected biogeochemical processes in an aquifer system.</title>
        <authorList>
            <person name="Anantharaman K."/>
            <person name="Brown C.T."/>
            <person name="Hug L.A."/>
            <person name="Sharon I."/>
            <person name="Castelle C.J."/>
            <person name="Probst A.J."/>
            <person name="Thomas B.C."/>
            <person name="Singh A."/>
            <person name="Wilkins M.J."/>
            <person name="Karaoz U."/>
            <person name="Brodie E.L."/>
            <person name="Williams K.H."/>
            <person name="Hubbard S.S."/>
            <person name="Banfield J.F."/>
        </authorList>
    </citation>
    <scope>NUCLEOTIDE SEQUENCE [LARGE SCALE GENOMIC DNA]</scope>
</reference>
<dbReference type="GO" id="GO:0005886">
    <property type="term" value="C:plasma membrane"/>
    <property type="evidence" value="ECO:0007669"/>
    <property type="project" value="UniProtKB-SubCell"/>
</dbReference>
<dbReference type="Pfam" id="PF18075">
    <property type="entry name" value="FtsX_ECD"/>
    <property type="match status" value="1"/>
</dbReference>
<evidence type="ECO:0000256" key="9">
    <source>
        <dbReference type="ARBA" id="ARBA00023306"/>
    </source>
</evidence>
<feature type="transmembrane region" description="Helical" evidence="11">
    <location>
        <begin position="274"/>
        <end position="297"/>
    </location>
</feature>
<keyword evidence="5 10" id="KW-0132">Cell division</keyword>
<dbReference type="PANTHER" id="PTHR47755:SF1">
    <property type="entry name" value="CELL DIVISION PROTEIN FTSX"/>
    <property type="match status" value="1"/>
</dbReference>
<dbReference type="InterPro" id="IPR040690">
    <property type="entry name" value="FtsX_ECD"/>
</dbReference>
<keyword evidence="6 11" id="KW-0812">Transmembrane</keyword>
<evidence type="ECO:0000256" key="4">
    <source>
        <dbReference type="ARBA" id="ARBA00022475"/>
    </source>
</evidence>
<evidence type="ECO:0000256" key="11">
    <source>
        <dbReference type="SAM" id="Phobius"/>
    </source>
</evidence>
<dbReference type="PIRSF" id="PIRSF003097">
    <property type="entry name" value="FtsX"/>
    <property type="match status" value="1"/>
</dbReference>
<dbReference type="InterPro" id="IPR003838">
    <property type="entry name" value="ABC3_permease_C"/>
</dbReference>
<evidence type="ECO:0000256" key="10">
    <source>
        <dbReference type="PIRNR" id="PIRNR003097"/>
    </source>
</evidence>
<proteinExistence type="inferred from homology"/>
<dbReference type="STRING" id="1798661.A3D65_06205"/>
<dbReference type="Pfam" id="PF02687">
    <property type="entry name" value="FtsX"/>
    <property type="match status" value="1"/>
</dbReference>
<evidence type="ECO:0000256" key="2">
    <source>
        <dbReference type="ARBA" id="ARBA00007379"/>
    </source>
</evidence>
<evidence type="ECO:0000256" key="1">
    <source>
        <dbReference type="ARBA" id="ARBA00004651"/>
    </source>
</evidence>
<evidence type="ECO:0000256" key="3">
    <source>
        <dbReference type="ARBA" id="ARBA00021907"/>
    </source>
</evidence>
<dbReference type="Gene3D" id="3.30.70.3040">
    <property type="match status" value="1"/>
</dbReference>
<feature type="domain" description="ABC3 transporter permease C-terminal" evidence="12">
    <location>
        <begin position="181"/>
        <end position="299"/>
    </location>
</feature>
<accession>A0A1G2D7K5</accession>
<evidence type="ECO:0000313" key="14">
    <source>
        <dbReference type="EMBL" id="OGZ08738.1"/>
    </source>
</evidence>
<dbReference type="GO" id="GO:0051301">
    <property type="term" value="P:cell division"/>
    <property type="evidence" value="ECO:0007669"/>
    <property type="project" value="UniProtKB-KW"/>
</dbReference>
<dbReference type="PANTHER" id="PTHR47755">
    <property type="entry name" value="CELL DIVISION PROTEIN FTSX"/>
    <property type="match status" value="1"/>
</dbReference>
<feature type="transmembrane region" description="Helical" evidence="11">
    <location>
        <begin position="231"/>
        <end position="252"/>
    </location>
</feature>
<comment type="subcellular location">
    <subcellularLocation>
        <location evidence="1">Cell membrane</location>
        <topology evidence="1">Multi-pass membrane protein</topology>
    </subcellularLocation>
</comment>
<keyword evidence="8 10" id="KW-0472">Membrane</keyword>
<keyword evidence="4 10" id="KW-1003">Cell membrane</keyword>
<comment type="similarity">
    <text evidence="2 10">Belongs to the ABC-4 integral membrane protein family. FtsX subfamily.</text>
</comment>
<keyword evidence="9 10" id="KW-0131">Cell cycle</keyword>
<keyword evidence="7 11" id="KW-1133">Transmembrane helix</keyword>
<evidence type="ECO:0000313" key="15">
    <source>
        <dbReference type="Proteomes" id="UP000177996"/>
    </source>
</evidence>
<evidence type="ECO:0000256" key="5">
    <source>
        <dbReference type="ARBA" id="ARBA00022618"/>
    </source>
</evidence>
<evidence type="ECO:0000259" key="12">
    <source>
        <dbReference type="Pfam" id="PF02687"/>
    </source>
</evidence>
<dbReference type="InterPro" id="IPR004513">
    <property type="entry name" value="FtsX"/>
</dbReference>
<evidence type="ECO:0000256" key="8">
    <source>
        <dbReference type="ARBA" id="ARBA00023136"/>
    </source>
</evidence>
<evidence type="ECO:0000259" key="13">
    <source>
        <dbReference type="Pfam" id="PF18075"/>
    </source>
</evidence>
<dbReference type="AlphaFoldDB" id="A0A1G2D7K5"/>
<gene>
    <name evidence="14" type="ORF">A3D65_06205</name>
</gene>
<dbReference type="EMBL" id="MHLL01000029">
    <property type="protein sequence ID" value="OGZ08738.1"/>
    <property type="molecule type" value="Genomic_DNA"/>
</dbReference>
<feature type="transmembrane region" description="Helical" evidence="11">
    <location>
        <begin position="20"/>
        <end position="43"/>
    </location>
</feature>
<sequence>MFISFGRSITSAFQDIGRNLSLSVMTILILILMLLSVNTLLLIRFLTNQATRSITDQIDVSIYFTPTATDEQIAEVKKYISAFPEVTEVIRYSRAEVLAQFQTQYEGNPAITASLQELGDNPLGPTMVVKTRSAKDYQKIITALAVPEYEKIVVAKTFTDTAKAIDRIHIITTQVERFSVVLTALFAIIAFLIIFNTIRVAIYTQRTEISIKKLVGATNWFIRGPYFIESLIFTIISVSLTALLVFFAARFLDPYVAVVFGQSAILTNHVISNIVWLIGIQFGAVLLLTIFSSALAMRRHLRV</sequence>
<organism evidence="14 15">
    <name type="scientific">Candidatus Lloydbacteria bacterium RIFCSPHIGHO2_02_FULL_50_13</name>
    <dbReference type="NCBI Taxonomy" id="1798661"/>
    <lineage>
        <taxon>Bacteria</taxon>
        <taxon>Candidatus Lloydiibacteriota</taxon>
    </lineage>
</organism>
<feature type="transmembrane region" description="Helical" evidence="11">
    <location>
        <begin position="178"/>
        <end position="202"/>
    </location>
</feature>
<comment type="caution">
    <text evidence="14">The sequence shown here is derived from an EMBL/GenBank/DDBJ whole genome shotgun (WGS) entry which is preliminary data.</text>
</comment>
<feature type="domain" description="FtsX extracellular" evidence="13">
    <location>
        <begin position="59"/>
        <end position="144"/>
    </location>
</feature>
<evidence type="ECO:0000256" key="6">
    <source>
        <dbReference type="ARBA" id="ARBA00022692"/>
    </source>
</evidence>